<dbReference type="AlphaFoldDB" id="E0Y0W4"/>
<evidence type="ECO:0000259" key="1">
    <source>
        <dbReference type="Pfam" id="PF13480"/>
    </source>
</evidence>
<protein>
    <recommendedName>
        <fullName evidence="1">BioF2-like acetyltransferase domain-containing protein</fullName>
    </recommendedName>
</protein>
<dbReference type="EMBL" id="GU474939">
    <property type="protein sequence ID" value="ADI20305.1"/>
    <property type="molecule type" value="Genomic_DNA"/>
</dbReference>
<evidence type="ECO:0000313" key="2">
    <source>
        <dbReference type="EMBL" id="ADI20305.1"/>
    </source>
</evidence>
<dbReference type="Pfam" id="PF13480">
    <property type="entry name" value="Acetyltransf_6"/>
    <property type="match status" value="1"/>
</dbReference>
<name>E0Y0W4_9SPHI</name>
<dbReference type="Gene3D" id="3.40.630.30">
    <property type="match status" value="1"/>
</dbReference>
<accession>E0Y0W4</accession>
<feature type="domain" description="BioF2-like acetyltransferase" evidence="1">
    <location>
        <begin position="146"/>
        <end position="258"/>
    </location>
</feature>
<dbReference type="SUPFAM" id="SSF55729">
    <property type="entry name" value="Acyl-CoA N-acyltransferases (Nat)"/>
    <property type="match status" value="1"/>
</dbReference>
<sequence length="310" mass="35538">MPLNLRYLEHNEIDFERWDRCVGSRNKPQPYGFSWYLNWVAPGWTAIVYGDYEAVLPVFPKVKKGFTFTTRPYGTQALGPFATIPLSAEWTQDFIERAMAEVQYGEFFISPEVPVPSHWTGQNFSNYVLNTNTSYENLKAGYTSQTKRNLKKAEKAKLDFGNWPTVQDLIRLWQNTTQERTHITDENMHSLGKVLEFCVYQKRGQILAAYGEGNSLVAGQFWVQWHGRSTLLLNASTSDGKALGAPTLLIDQMIQSKAGLDHCIDFEGSSIPGLARFYQGFGASDEPFYFHVDNRLPWWSKWMKTKTTRS</sequence>
<dbReference type="InterPro" id="IPR038740">
    <property type="entry name" value="BioF2-like_GNAT_dom"/>
</dbReference>
<reference evidence="2" key="1">
    <citation type="journal article" date="2011" name="Environ. Microbiol.">
        <title>Time-series analyses of Monterey Bay coastal microbial picoplankton using a 'genome proxy' microarray.</title>
        <authorList>
            <person name="Rich V.I."/>
            <person name="Pham V.D."/>
            <person name="Eppley J."/>
            <person name="Shi Y."/>
            <person name="DeLong E.F."/>
        </authorList>
    </citation>
    <scope>NUCLEOTIDE SEQUENCE</scope>
</reference>
<organism evidence="2">
    <name type="scientific">uncultured Sphingobacterium sp. EB080_L08E11</name>
    <dbReference type="NCBI Taxonomy" id="710992"/>
    <lineage>
        <taxon>Bacteria</taxon>
        <taxon>Pseudomonadati</taxon>
        <taxon>Bacteroidota</taxon>
        <taxon>Sphingobacteriia</taxon>
        <taxon>Sphingobacteriales</taxon>
        <taxon>Sphingobacteriaceae</taxon>
        <taxon>Sphingobacterium</taxon>
        <taxon>environmental samples</taxon>
    </lineage>
</organism>
<dbReference type="InterPro" id="IPR016181">
    <property type="entry name" value="Acyl_CoA_acyltransferase"/>
</dbReference>
<proteinExistence type="predicted"/>